<evidence type="ECO:0000256" key="8">
    <source>
        <dbReference type="ARBA" id="ARBA00022777"/>
    </source>
</evidence>
<keyword evidence="5" id="KW-0285">Flavoprotein</keyword>
<dbReference type="EMBL" id="LYXU01000001">
    <property type="protein sequence ID" value="OBS28530.1"/>
    <property type="molecule type" value="Genomic_DNA"/>
</dbReference>
<dbReference type="SUPFAM" id="SSF52540">
    <property type="entry name" value="P-loop containing nucleoside triphosphate hydrolases"/>
    <property type="match status" value="1"/>
</dbReference>
<evidence type="ECO:0000313" key="17">
    <source>
        <dbReference type="EMBL" id="OBS28530.1"/>
    </source>
</evidence>
<dbReference type="AlphaFoldDB" id="A0A1B8B723"/>
<dbReference type="NCBIfam" id="NF004018">
    <property type="entry name" value="PRK05480.1"/>
    <property type="match status" value="1"/>
</dbReference>
<keyword evidence="12" id="KW-0809">Transit peptide</keyword>
<evidence type="ECO:0000313" key="18">
    <source>
        <dbReference type="Proteomes" id="UP000091967"/>
    </source>
</evidence>
<evidence type="ECO:0000256" key="15">
    <source>
        <dbReference type="RuleBase" id="RU003825"/>
    </source>
</evidence>
<dbReference type="InterPro" id="IPR045024">
    <property type="entry name" value="NDH-2"/>
</dbReference>
<sequence length="1151" mass="129090">MSASAIPEINGGLESHVTVQKRAYYSPPWADVSIIGVAGSSGSGKSTLSQAIVKKLNLPWVVILSMDSFYKTLTPEQSKMAFANEHDFDSPDAIDFDVLVEKLRDLKAGKRAEIPVYSFAKHARLDHTTSIYSPHVLVLEGIFALYDPRVIELLDMGIYCEADADTCLSRRLVRDVRERGRDIEGIIKQWFGFVKPNFEKFVEPQRKVADLIVPRGIENRVALEMMVQFVEKKLFEKSRHHREALSRLEAASKDSALSDRVVVLNDTRQLKFMNTILQDIDTDPEDFIFYFDRLASLIIEQALNNAHFEAKKIITPQGYEYKGLVPTGEVCAVIVLRGGSAFEPALRKTIPDCRTGRLLIQSDYSTGEPELHYLRLPDDIASQQSVLLLDTQMATGGAALMAVQVLVDHGVQQDRIVLATYSAGKVGLHRLTSVFPEITVVVCNMLDYQQERWVEKRTMLVPTMMAARLARAGQTRAINSSRCIKPSLTPRPLYSSQSRNFVKLTGASPSITKGSSVTSRATRQLPSQFFVRNLSGKPLPQGKSWILNFCYRAAAWVGISISVIGVGVVGFFIYDASTYFEHPNQSDIDVSKIALQPRSGGEKNLPIAEVYIDDDDTEEHRRLKDKPRLVILGGGWGGVALLKELNPDDYHVTVISPTNYFLFTPMLPSATVGTLELRSLVEPIRRILSRVNGHFIRAKAEDVDFSHKMVEVSQVDANGKDIRFYVPYDKLVIAVGSTTNPHGVKGLENAFFLKDINDARKIRNQVIQNFELANLPTCSDEERKRLLSFCVSGGGPTGVEFAAELFDLLNEDLTRHFPRLLRNEISVHLIQSRSHILNTYDETVSRYAEDRFARDQVDVQTNSRVKEVLPDKIIFTQKQEGGGTITKELPIGFCLWSTGVSQTQFCQTLAAKLRKSQTNRHALETDTHLRLNGSPMGDVYAIGDCSTVQNNVADHVVTFLRSLAWKRGKDPETLQLSFADWRGVADDVKKRFPQAVGHLKRVDRLFKEFDKDKSGTLDFDELTQLLRNVDNKLTSLPATAQRAHQQGQYLARKFNRMSRLHDGLDANDIRDGDVDAAVYKAFEYKHLGSLAYVGNSAIFDLGEGRSIAGGLWAVYAWRSVYFAQSVSLRTRLLMAMDWTKRGLFGRDLMSF</sequence>
<evidence type="ECO:0000256" key="3">
    <source>
        <dbReference type="ARBA" id="ARBA00005272"/>
    </source>
</evidence>
<dbReference type="GO" id="GO:0044206">
    <property type="term" value="P:UMP salvage"/>
    <property type="evidence" value="ECO:0007669"/>
    <property type="project" value="UniProtKB-UniPathway"/>
</dbReference>
<organism evidence="17 18">
    <name type="scientific">Fusarium poae</name>
    <dbReference type="NCBI Taxonomy" id="36050"/>
    <lineage>
        <taxon>Eukaryota</taxon>
        <taxon>Fungi</taxon>
        <taxon>Dikarya</taxon>
        <taxon>Ascomycota</taxon>
        <taxon>Pezizomycotina</taxon>
        <taxon>Sordariomycetes</taxon>
        <taxon>Hypocreomycetidae</taxon>
        <taxon>Hypocreales</taxon>
        <taxon>Nectriaceae</taxon>
        <taxon>Fusarium</taxon>
    </lineage>
</organism>
<evidence type="ECO:0000256" key="5">
    <source>
        <dbReference type="ARBA" id="ARBA00022630"/>
    </source>
</evidence>
<dbReference type="Pfam" id="PF00036">
    <property type="entry name" value="EF-hand_1"/>
    <property type="match status" value="1"/>
</dbReference>
<keyword evidence="11 15" id="KW-0067">ATP-binding</keyword>
<dbReference type="InterPro" id="IPR029057">
    <property type="entry name" value="PRTase-like"/>
</dbReference>
<gene>
    <name evidence="17" type="ORF">FPOA_02466</name>
</gene>
<dbReference type="InterPro" id="IPR027417">
    <property type="entry name" value="P-loop_NTPase"/>
</dbReference>
<dbReference type="Gene3D" id="3.40.50.2020">
    <property type="match status" value="1"/>
</dbReference>
<evidence type="ECO:0000256" key="7">
    <source>
        <dbReference type="ARBA" id="ARBA00022741"/>
    </source>
</evidence>
<evidence type="ECO:0000256" key="1">
    <source>
        <dbReference type="ARBA" id="ARBA00004137"/>
    </source>
</evidence>
<dbReference type="GO" id="GO:0004849">
    <property type="term" value="F:uridine kinase activity"/>
    <property type="evidence" value="ECO:0007669"/>
    <property type="project" value="UniProtKB-EC"/>
</dbReference>
<dbReference type="PANTHER" id="PTHR43706:SF50">
    <property type="entry name" value="NADH DEHYDROGENASE (UBIQUINONE)-RELATED"/>
    <property type="match status" value="1"/>
</dbReference>
<dbReference type="GO" id="GO:0005524">
    <property type="term" value="F:ATP binding"/>
    <property type="evidence" value="ECO:0007669"/>
    <property type="project" value="UniProtKB-KW"/>
</dbReference>
<comment type="catalytic activity">
    <reaction evidence="15">
        <text>uridine + ATP = UMP + ADP + H(+)</text>
        <dbReference type="Rhea" id="RHEA:16825"/>
        <dbReference type="ChEBI" id="CHEBI:15378"/>
        <dbReference type="ChEBI" id="CHEBI:16704"/>
        <dbReference type="ChEBI" id="CHEBI:30616"/>
        <dbReference type="ChEBI" id="CHEBI:57865"/>
        <dbReference type="ChEBI" id="CHEBI:456216"/>
        <dbReference type="EC" id="2.7.1.48"/>
    </reaction>
</comment>
<keyword evidence="7 15" id="KW-0547">Nucleotide-binding</keyword>
<keyword evidence="9" id="KW-0274">FAD</keyword>
<reference evidence="17 18" key="1">
    <citation type="submission" date="2016-06" db="EMBL/GenBank/DDBJ databases">
        <title>Living apart together: crosstalk between the core and supernumerary genomes in a fungal plant pathogen.</title>
        <authorList>
            <person name="Vanheule A."/>
            <person name="Audenaert K."/>
            <person name="Warris S."/>
            <person name="Van De Geest H."/>
            <person name="Schijlen E."/>
            <person name="Hofte M."/>
            <person name="De Saeger S."/>
            <person name="Haesaert G."/>
            <person name="Waalwijk C."/>
            <person name="Van Der Lee T."/>
        </authorList>
    </citation>
    <scope>NUCLEOTIDE SEQUENCE [LARGE SCALE GENOMIC DNA]</scope>
    <source>
        <strain evidence="17 18">2516</strain>
    </source>
</reference>
<dbReference type="Pfam" id="PF14681">
    <property type="entry name" value="UPRTase"/>
    <property type="match status" value="1"/>
</dbReference>
<dbReference type="Gene3D" id="3.50.50.100">
    <property type="match status" value="2"/>
</dbReference>
<dbReference type="SMART" id="SM00054">
    <property type="entry name" value="EFh"/>
    <property type="match status" value="1"/>
</dbReference>
<dbReference type="UniPathway" id="UPA00579">
    <property type="reaction ID" value="UER00640"/>
</dbReference>
<comment type="similarity">
    <text evidence="3">Belongs to the NADH dehydrogenase family.</text>
</comment>
<dbReference type="FunFam" id="3.40.50.300:FF:002070">
    <property type="entry name" value="Uridine kinase"/>
    <property type="match status" value="1"/>
</dbReference>
<comment type="caution">
    <text evidence="17">The sequence shown here is derived from an EMBL/GenBank/DDBJ whole genome shotgun (WGS) entry which is preliminary data.</text>
</comment>
<comment type="pathway">
    <text evidence="15">Pyrimidine metabolism; CTP biosynthesis via salvage pathway; CTP from cytidine: step 1/3.</text>
</comment>
<keyword evidence="8 15" id="KW-0418">Kinase</keyword>
<accession>A0A1B8B723</accession>
<dbReference type="UniPathway" id="UPA00574">
    <property type="reaction ID" value="UER00637"/>
</dbReference>
<keyword evidence="14" id="KW-0520">NAD</keyword>
<dbReference type="InterPro" id="IPR011992">
    <property type="entry name" value="EF-hand-dom_pair"/>
</dbReference>
<evidence type="ECO:0000256" key="14">
    <source>
        <dbReference type="ARBA" id="ARBA00023027"/>
    </source>
</evidence>
<dbReference type="InterPro" id="IPR006083">
    <property type="entry name" value="PRK/URK"/>
</dbReference>
<evidence type="ECO:0000256" key="13">
    <source>
        <dbReference type="ARBA" id="ARBA00023002"/>
    </source>
</evidence>
<dbReference type="InterPro" id="IPR000836">
    <property type="entry name" value="PRTase_dom"/>
</dbReference>
<dbReference type="NCBIfam" id="TIGR00235">
    <property type="entry name" value="udk"/>
    <property type="match status" value="1"/>
</dbReference>
<evidence type="ECO:0000259" key="16">
    <source>
        <dbReference type="PROSITE" id="PS50222"/>
    </source>
</evidence>
<dbReference type="EC" id="2.7.1.48" evidence="15"/>
<dbReference type="InterPro" id="IPR036188">
    <property type="entry name" value="FAD/NAD-bd_sf"/>
</dbReference>
<dbReference type="InterPro" id="IPR018247">
    <property type="entry name" value="EF_Hand_1_Ca_BS"/>
</dbReference>
<dbReference type="InterPro" id="IPR000764">
    <property type="entry name" value="Uridine_kinase-like"/>
</dbReference>
<dbReference type="FunFam" id="3.40.50.2020:FF:000010">
    <property type="entry name" value="Uridine-cytidine kinase"/>
    <property type="match status" value="1"/>
</dbReference>
<dbReference type="PROSITE" id="PS50222">
    <property type="entry name" value="EF_HAND_2"/>
    <property type="match status" value="1"/>
</dbReference>
<dbReference type="SUPFAM" id="SSF47473">
    <property type="entry name" value="EF-hand"/>
    <property type="match status" value="1"/>
</dbReference>
<evidence type="ECO:0000256" key="11">
    <source>
        <dbReference type="ARBA" id="ARBA00022840"/>
    </source>
</evidence>
<evidence type="ECO:0000256" key="10">
    <source>
        <dbReference type="ARBA" id="ARBA00022837"/>
    </source>
</evidence>
<dbReference type="GO" id="GO:0043771">
    <property type="term" value="F:cytidine kinase activity"/>
    <property type="evidence" value="ECO:0007669"/>
    <property type="project" value="RHEA"/>
</dbReference>
<dbReference type="GO" id="GO:0003954">
    <property type="term" value="F:NADH dehydrogenase activity"/>
    <property type="evidence" value="ECO:0007669"/>
    <property type="project" value="InterPro"/>
</dbReference>
<dbReference type="Proteomes" id="UP000091967">
    <property type="component" value="Unassembled WGS sequence"/>
</dbReference>
<dbReference type="GO" id="GO:0005743">
    <property type="term" value="C:mitochondrial inner membrane"/>
    <property type="evidence" value="ECO:0007669"/>
    <property type="project" value="UniProtKB-SubCell"/>
</dbReference>
<evidence type="ECO:0000256" key="9">
    <source>
        <dbReference type="ARBA" id="ARBA00022827"/>
    </source>
</evidence>
<dbReference type="GO" id="GO:0005509">
    <property type="term" value="F:calcium ion binding"/>
    <property type="evidence" value="ECO:0007669"/>
    <property type="project" value="InterPro"/>
</dbReference>
<dbReference type="InterPro" id="IPR002048">
    <property type="entry name" value="EF_hand_dom"/>
</dbReference>
<dbReference type="Pfam" id="PF00485">
    <property type="entry name" value="PRK"/>
    <property type="match status" value="1"/>
</dbReference>
<keyword evidence="18" id="KW-1185">Reference proteome</keyword>
<comment type="similarity">
    <text evidence="4 15">Belongs to the uridine kinase family.</text>
</comment>
<dbReference type="Pfam" id="PF22366">
    <property type="entry name" value="NDH2_C"/>
    <property type="match status" value="1"/>
</dbReference>
<keyword evidence="6 15" id="KW-0808">Transferase</keyword>
<evidence type="ECO:0000256" key="4">
    <source>
        <dbReference type="ARBA" id="ARBA00005408"/>
    </source>
</evidence>
<dbReference type="GO" id="GO:0044211">
    <property type="term" value="P:CTP salvage"/>
    <property type="evidence" value="ECO:0007669"/>
    <property type="project" value="UniProtKB-UniPathway"/>
</dbReference>
<dbReference type="InterPro" id="IPR023753">
    <property type="entry name" value="FAD/NAD-binding_dom"/>
</dbReference>
<feature type="domain" description="EF-hand" evidence="16">
    <location>
        <begin position="997"/>
        <end position="1032"/>
    </location>
</feature>
<evidence type="ECO:0000256" key="6">
    <source>
        <dbReference type="ARBA" id="ARBA00022679"/>
    </source>
</evidence>
<dbReference type="Pfam" id="PF07992">
    <property type="entry name" value="Pyr_redox_2"/>
    <property type="match status" value="1"/>
</dbReference>
<dbReference type="OMA" id="HYSTSAQ"/>
<dbReference type="SUPFAM" id="SSF53271">
    <property type="entry name" value="PRTase-like"/>
    <property type="match status" value="1"/>
</dbReference>
<dbReference type="PANTHER" id="PTHR43706">
    <property type="entry name" value="NADH DEHYDROGENASE"/>
    <property type="match status" value="1"/>
</dbReference>
<evidence type="ECO:0000256" key="2">
    <source>
        <dbReference type="ARBA" id="ARBA00004690"/>
    </source>
</evidence>
<evidence type="ECO:0000256" key="12">
    <source>
        <dbReference type="ARBA" id="ARBA00022946"/>
    </source>
</evidence>
<dbReference type="STRING" id="36050.A0A1B8B723"/>
<comment type="pathway">
    <text evidence="2 15">Pyrimidine metabolism; UMP biosynthesis via salvage pathway; UMP from uridine: step 1/1.</text>
</comment>
<dbReference type="SUPFAM" id="SSF51905">
    <property type="entry name" value="FAD/NAD(P)-binding domain"/>
    <property type="match status" value="2"/>
</dbReference>
<comment type="catalytic activity">
    <reaction evidence="15">
        <text>cytidine + ATP = CMP + ADP + H(+)</text>
        <dbReference type="Rhea" id="RHEA:24674"/>
        <dbReference type="ChEBI" id="CHEBI:15378"/>
        <dbReference type="ChEBI" id="CHEBI:17562"/>
        <dbReference type="ChEBI" id="CHEBI:30616"/>
        <dbReference type="ChEBI" id="CHEBI:60377"/>
        <dbReference type="ChEBI" id="CHEBI:456216"/>
        <dbReference type="EC" id="2.7.1.48"/>
    </reaction>
</comment>
<dbReference type="CDD" id="cd02023">
    <property type="entry name" value="UMPK"/>
    <property type="match status" value="1"/>
</dbReference>
<comment type="subcellular location">
    <subcellularLocation>
        <location evidence="1">Mitochondrion inner membrane</location>
        <topology evidence="1">Peripheral membrane protein</topology>
        <orientation evidence="1">Intermembrane side</orientation>
    </subcellularLocation>
</comment>
<name>A0A1B8B723_FUSPO</name>
<keyword evidence="10" id="KW-0106">Calcium</keyword>
<dbReference type="FunFam" id="3.50.50.100:FF:000005">
    <property type="entry name" value="NADH-ubiquinone oxidoreductase 64 kDa subunit"/>
    <property type="match status" value="1"/>
</dbReference>
<protein>
    <recommendedName>
        <fullName evidence="15">Uridine kinase</fullName>
        <ecNumber evidence="15">2.7.1.48</ecNumber>
    </recommendedName>
</protein>
<dbReference type="PROSITE" id="PS00018">
    <property type="entry name" value="EF_HAND_1"/>
    <property type="match status" value="1"/>
</dbReference>
<proteinExistence type="inferred from homology"/>
<dbReference type="PRINTS" id="PR00988">
    <property type="entry name" value="URIDINKINASE"/>
</dbReference>
<dbReference type="Gene3D" id="3.40.50.300">
    <property type="entry name" value="P-loop containing nucleotide triphosphate hydrolases"/>
    <property type="match status" value="1"/>
</dbReference>
<dbReference type="FunFam" id="3.50.50.100:FF:000002">
    <property type="entry name" value="External alternative NAD(P)H-ubiquinone oxidoreductase B1, mitochondrial"/>
    <property type="match status" value="1"/>
</dbReference>
<dbReference type="InterPro" id="IPR054585">
    <property type="entry name" value="NDH2-like_C"/>
</dbReference>
<keyword evidence="13" id="KW-0560">Oxidoreductase</keyword>